<dbReference type="Proteomes" id="UP000789920">
    <property type="component" value="Unassembled WGS sequence"/>
</dbReference>
<accession>A0ACA9QVN0</accession>
<reference evidence="1" key="1">
    <citation type="submission" date="2021-06" db="EMBL/GenBank/DDBJ databases">
        <authorList>
            <person name="Kallberg Y."/>
            <person name="Tangrot J."/>
            <person name="Rosling A."/>
        </authorList>
    </citation>
    <scope>NUCLEOTIDE SEQUENCE</scope>
    <source>
        <strain evidence="1">MA461A</strain>
    </source>
</reference>
<sequence>AHNESTSNFKDLSNLEFGESIHGLESDELIYDLEFNRPTYDSVVVVQENKDVRLDCSKEKLYEEMVFKSWEEAFDTLKLYSQYEGFKLKKGWVKKTSNGTIQKRSMLCEHSGEYKSKNMQLTKETSTKYIKCPCELTQETYDRVEFYVNTVKLKLLQIQRALRKEFSDHEVYLSEIHKATTKYYSRKRKDMLNNAASLYKELVRRKNEDPRWYVAIEWNRESHSLQKLF</sequence>
<gene>
    <name evidence="1" type="ORF">RPERSI_LOCUS15820</name>
</gene>
<name>A0ACA9QVN0_9GLOM</name>
<proteinExistence type="predicted"/>
<comment type="caution">
    <text evidence="1">The sequence shown here is derived from an EMBL/GenBank/DDBJ whole genome shotgun (WGS) entry which is preliminary data.</text>
</comment>
<feature type="non-terminal residue" evidence="1">
    <location>
        <position position="1"/>
    </location>
</feature>
<evidence type="ECO:0000313" key="2">
    <source>
        <dbReference type="Proteomes" id="UP000789920"/>
    </source>
</evidence>
<keyword evidence="2" id="KW-1185">Reference proteome</keyword>
<evidence type="ECO:0000313" key="1">
    <source>
        <dbReference type="EMBL" id="CAG8766201.1"/>
    </source>
</evidence>
<organism evidence="1 2">
    <name type="scientific">Racocetra persica</name>
    <dbReference type="NCBI Taxonomy" id="160502"/>
    <lineage>
        <taxon>Eukaryota</taxon>
        <taxon>Fungi</taxon>
        <taxon>Fungi incertae sedis</taxon>
        <taxon>Mucoromycota</taxon>
        <taxon>Glomeromycotina</taxon>
        <taxon>Glomeromycetes</taxon>
        <taxon>Diversisporales</taxon>
        <taxon>Gigasporaceae</taxon>
        <taxon>Racocetra</taxon>
    </lineage>
</organism>
<dbReference type="EMBL" id="CAJVQC010038446">
    <property type="protein sequence ID" value="CAG8766201.1"/>
    <property type="molecule type" value="Genomic_DNA"/>
</dbReference>
<protein>
    <submittedName>
        <fullName evidence="1">211_t:CDS:1</fullName>
    </submittedName>
</protein>